<evidence type="ECO:0000256" key="9">
    <source>
        <dbReference type="PIRNR" id="PIRNR009407"/>
    </source>
</evidence>
<dbReference type="InterPro" id="IPR004436">
    <property type="entry name" value="Isocitrate_DH_NADP_mono"/>
</dbReference>
<accession>A0A926UVZ6</accession>
<evidence type="ECO:0000313" key="14">
    <source>
        <dbReference type="EMBL" id="MBD2151843.1"/>
    </source>
</evidence>
<comment type="catalytic activity">
    <reaction evidence="7 9">
        <text>D-threo-isocitrate + NADP(+) = 2-oxoglutarate + CO2 + NADPH</text>
        <dbReference type="Rhea" id="RHEA:19629"/>
        <dbReference type="ChEBI" id="CHEBI:15562"/>
        <dbReference type="ChEBI" id="CHEBI:16526"/>
        <dbReference type="ChEBI" id="CHEBI:16810"/>
        <dbReference type="ChEBI" id="CHEBI:57783"/>
        <dbReference type="ChEBI" id="CHEBI:58349"/>
        <dbReference type="EC" id="1.1.1.42"/>
    </reaction>
</comment>
<feature type="binding site" evidence="13">
    <location>
        <begin position="586"/>
        <end position="587"/>
    </location>
    <ligand>
        <name>NADP(+)</name>
        <dbReference type="ChEBI" id="CHEBI:58349"/>
    </ligand>
</feature>
<dbReference type="Proteomes" id="UP000631421">
    <property type="component" value="Unassembled WGS sequence"/>
</dbReference>
<evidence type="ECO:0000256" key="2">
    <source>
        <dbReference type="ARBA" id="ARBA00022532"/>
    </source>
</evidence>
<feature type="binding site" evidence="13">
    <location>
        <position position="137"/>
    </location>
    <ligand>
        <name>NADP(+)</name>
        <dbReference type="ChEBI" id="CHEBI:58349"/>
    </ligand>
</feature>
<dbReference type="PANTHER" id="PTHR36999">
    <property type="entry name" value="ISOCITRATE DEHYDROGENASE [NADP]"/>
    <property type="match status" value="1"/>
</dbReference>
<feature type="site" description="Critical for catalysis" evidence="10">
    <location>
        <position position="257"/>
    </location>
</feature>
<evidence type="ECO:0000256" key="6">
    <source>
        <dbReference type="ARBA" id="ARBA00023002"/>
    </source>
</evidence>
<keyword evidence="2 9" id="KW-0816">Tricarboxylic acid cycle</keyword>
<feature type="binding site" evidence="11">
    <location>
        <begin position="134"/>
        <end position="141"/>
    </location>
    <ligand>
        <name>substrate</name>
    </ligand>
</feature>
<evidence type="ECO:0000256" key="7">
    <source>
        <dbReference type="ARBA" id="ARBA00023554"/>
    </source>
</evidence>
<evidence type="ECO:0000256" key="3">
    <source>
        <dbReference type="ARBA" id="ARBA00022723"/>
    </source>
</evidence>
<evidence type="ECO:0000256" key="5">
    <source>
        <dbReference type="ARBA" id="ARBA00022857"/>
    </source>
</evidence>
<keyword evidence="6 9" id="KW-0560">Oxidoreductase</keyword>
<reference evidence="14" key="2">
    <citation type="submission" date="2020-08" db="EMBL/GenBank/DDBJ databases">
        <authorList>
            <person name="Chen M."/>
            <person name="Teng W."/>
            <person name="Zhao L."/>
            <person name="Hu C."/>
            <person name="Zhou Y."/>
            <person name="Han B."/>
            <person name="Song L."/>
            <person name="Shu W."/>
        </authorList>
    </citation>
    <scope>NUCLEOTIDE SEQUENCE</scope>
    <source>
        <strain evidence="14">FACHB-1277</strain>
    </source>
</reference>
<dbReference type="EC" id="1.1.1.42" evidence="9"/>
<feature type="binding site" evidence="13">
    <location>
        <begin position="84"/>
        <end position="89"/>
    </location>
    <ligand>
        <name>NADP(+)</name>
        <dbReference type="ChEBI" id="CHEBI:58349"/>
    </ligand>
</feature>
<keyword evidence="15" id="KW-1185">Reference proteome</keyword>
<dbReference type="EMBL" id="JACJPY010000069">
    <property type="protein sequence ID" value="MBD2151843.1"/>
    <property type="molecule type" value="Genomic_DNA"/>
</dbReference>
<proteinExistence type="inferred from homology"/>
<feature type="binding site" evidence="11">
    <location>
        <position position="147"/>
    </location>
    <ligand>
        <name>D-threo-isocitrate</name>
        <dbReference type="ChEBI" id="CHEBI:15562"/>
    </ligand>
</feature>
<feature type="site" description="Critical for catalysis" evidence="10">
    <location>
        <position position="422"/>
    </location>
</feature>
<sequence length="749" mass="81794">MSNQTSKITYTFTDEAPALATYSLLPIVQAFTKAADIEVELKDISLAGRIIANFPEYLTEAQRQPDALDELGALAQTPEAYIIKLPNISASLPQLTAAIAELQAKGYNIPSYPADPQTDEEKAIKAKYSKVLGSAVNPVLREGNSDRRVAAAVKEFAQKNPHSVGAWSKDSKSHVAHMTEGDFYGSEKSVVMPKAGVLKIELIKADGSTQVLKEKTTVLEGEVIDASVMSVKALREFYAQEIAKAKAEDILLSLHVKATMMKVSDPILFGHAVTVYYQDVFEKYADTFKQLGINPNNGLGDVYSKIESLPAEQKDAIAADLQAVYEKQPRLAMVNSDKGITNLHVPSDVIIDASMAATIRTSGKMWGADGKAYDTKAMIPDRCYATIYQACIEFCQENGAFDVTTMGNVANVGLMAQKAEEYGSHDKTFEILADGIVRVSDETGTVLIEHNVAKGDIWRMCQTKDLPIQDWVKLAVNRARATGNPTIFWLDEHRAHDANLITKVNTYLQDHDTAGLDIQIMAPVAAMKYTCEQIKAGKNVISVTGNVLRDYLTDLFPILELGTSAKMLSIVPLLAGGGLFETGAGGSAPKHVQQFLEEGHLRWDSLGEFLAIAVTLEDLGRKTNNENAKILAIALDQANSLYLNNDKSPSRKIGGIDNRGSHFYIALYWAQALGLQDQNLELKSKFAELAQILQEKESQILLELSAAQGQCVDIGGYYFADPDKAIQAMRPSQTLNAAISLLRNFARCT</sequence>
<feature type="binding site" evidence="12">
    <location>
        <position position="352"/>
    </location>
    <ligand>
        <name>Mg(2+)</name>
        <dbReference type="ChEBI" id="CHEBI:18420"/>
    </ligand>
</feature>
<evidence type="ECO:0000256" key="12">
    <source>
        <dbReference type="PIRSR" id="PIRSR009407-3"/>
    </source>
</evidence>
<protein>
    <recommendedName>
        <fullName evidence="9">Isocitrate dehydrogenase [NADP]</fullName>
        <ecNumber evidence="9">1.1.1.42</ecNumber>
    </recommendedName>
    <alternativeName>
        <fullName evidence="9">Oxalosuccinate decarboxylase</fullName>
    </alternativeName>
</protein>
<dbReference type="GO" id="GO:0006099">
    <property type="term" value="P:tricarboxylic acid cycle"/>
    <property type="evidence" value="ECO:0007669"/>
    <property type="project" value="UniProtKB-KW"/>
</dbReference>
<dbReference type="RefSeq" id="WP_190352260.1">
    <property type="nucleotide sequence ID" value="NZ_JACJPY010000069.1"/>
</dbReference>
<keyword evidence="5 9" id="KW-0521">NADP</keyword>
<evidence type="ECO:0000256" key="13">
    <source>
        <dbReference type="PIRSR" id="PIRSR009407-4"/>
    </source>
</evidence>
<evidence type="ECO:0000256" key="10">
    <source>
        <dbReference type="PIRSR" id="PIRSR009407-1"/>
    </source>
</evidence>
<keyword evidence="1 9" id="KW-0329">Glyoxylate bypass</keyword>
<organism evidence="14 15">
    <name type="scientific">Pseudanabaena cinerea FACHB-1277</name>
    <dbReference type="NCBI Taxonomy" id="2949581"/>
    <lineage>
        <taxon>Bacteria</taxon>
        <taxon>Bacillati</taxon>
        <taxon>Cyanobacteriota</taxon>
        <taxon>Cyanophyceae</taxon>
        <taxon>Pseudanabaenales</taxon>
        <taxon>Pseudanabaenaceae</taxon>
        <taxon>Pseudanabaena</taxon>
        <taxon>Pseudanabaena cinerea</taxon>
    </lineage>
</organism>
<name>A0A926UVZ6_9CYAN</name>
<feature type="binding site" evidence="12">
    <location>
        <position position="550"/>
    </location>
    <ligand>
        <name>Mg(2+)</name>
        <dbReference type="ChEBI" id="CHEBI:18420"/>
    </ligand>
</feature>
<dbReference type="NCBIfam" id="TIGR00178">
    <property type="entry name" value="monomer_idh"/>
    <property type="match status" value="1"/>
</dbReference>
<dbReference type="GO" id="GO:0004450">
    <property type="term" value="F:isocitrate dehydrogenase (NADP+) activity"/>
    <property type="evidence" value="ECO:0007669"/>
    <property type="project" value="UniProtKB-EC"/>
</dbReference>
<feature type="binding site" evidence="12">
    <location>
        <position position="554"/>
    </location>
    <ligand>
        <name>Mg(2+)</name>
        <dbReference type="ChEBI" id="CHEBI:18420"/>
    </ligand>
</feature>
<dbReference type="Gene3D" id="3.40.718.10">
    <property type="entry name" value="Isopropylmalate Dehydrogenase"/>
    <property type="match status" value="1"/>
</dbReference>
<evidence type="ECO:0000256" key="1">
    <source>
        <dbReference type="ARBA" id="ARBA00022435"/>
    </source>
</evidence>
<comment type="cofactor">
    <cofactor evidence="12">
        <name>Mg(2+)</name>
        <dbReference type="ChEBI" id="CHEBI:18420"/>
    </cofactor>
    <cofactor evidence="12">
        <name>Mn(2+)</name>
        <dbReference type="ChEBI" id="CHEBI:29035"/>
    </cofactor>
    <text evidence="12">Binds 1 Mg(2+) or Mn(2+) ion per subunit.</text>
</comment>
<keyword evidence="4 12" id="KW-0460">Magnesium</keyword>
<feature type="binding site" evidence="13">
    <location>
        <position position="651"/>
    </location>
    <ligand>
        <name>NADP(+)</name>
        <dbReference type="ChEBI" id="CHEBI:58349"/>
    </ligand>
</feature>
<feature type="binding site" evidence="13">
    <location>
        <position position="591"/>
    </location>
    <ligand>
        <name>NADP(+)</name>
        <dbReference type="ChEBI" id="CHEBI:58349"/>
    </ligand>
</feature>
<comment type="caution">
    <text evidence="14">The sequence shown here is derived from an EMBL/GenBank/DDBJ whole genome shotgun (WGS) entry which is preliminary data.</text>
</comment>
<dbReference type="PANTHER" id="PTHR36999:SF1">
    <property type="entry name" value="ISOCITRATE DEHYDROGENASE (NADP(+))"/>
    <property type="match status" value="1"/>
</dbReference>
<dbReference type="SUPFAM" id="SSF53659">
    <property type="entry name" value="Isocitrate/Isopropylmalate dehydrogenase-like"/>
    <property type="match status" value="1"/>
</dbReference>
<feature type="binding site" evidence="11">
    <location>
        <position position="549"/>
    </location>
    <ligand>
        <name>D-threo-isocitrate</name>
        <dbReference type="ChEBI" id="CHEBI:15562"/>
    </ligand>
</feature>
<dbReference type="Pfam" id="PF03971">
    <property type="entry name" value="IDH"/>
    <property type="match status" value="1"/>
</dbReference>
<evidence type="ECO:0000313" key="15">
    <source>
        <dbReference type="Proteomes" id="UP000631421"/>
    </source>
</evidence>
<gene>
    <name evidence="14" type="ORF">H6F44_17185</name>
</gene>
<dbReference type="GO" id="GO:0046872">
    <property type="term" value="F:metal ion binding"/>
    <property type="evidence" value="ECO:0007669"/>
    <property type="project" value="UniProtKB-KW"/>
</dbReference>
<comment type="similarity">
    <text evidence="8 9">Belongs to the monomeric-type IDH family.</text>
</comment>
<dbReference type="AlphaFoldDB" id="A0A926UVZ6"/>
<evidence type="ECO:0000256" key="11">
    <source>
        <dbReference type="PIRSR" id="PIRSR009407-2"/>
    </source>
</evidence>
<dbReference type="GO" id="GO:0006097">
    <property type="term" value="P:glyoxylate cycle"/>
    <property type="evidence" value="ECO:0007669"/>
    <property type="project" value="UniProtKB-KW"/>
</dbReference>
<reference evidence="14" key="1">
    <citation type="journal article" date="2015" name="ISME J.">
        <title>Draft Genome Sequence of Streptomyces incarnatus NRRL8089, which Produces the Nucleoside Antibiotic Sinefungin.</title>
        <authorList>
            <person name="Oshima K."/>
            <person name="Hattori M."/>
            <person name="Shimizu H."/>
            <person name="Fukuda K."/>
            <person name="Nemoto M."/>
            <person name="Inagaki K."/>
            <person name="Tamura T."/>
        </authorList>
    </citation>
    <scope>NUCLEOTIDE SEQUENCE</scope>
    <source>
        <strain evidence="14">FACHB-1277</strain>
    </source>
</reference>
<evidence type="ECO:0000256" key="8">
    <source>
        <dbReference type="ARBA" id="ARBA00046318"/>
    </source>
</evidence>
<keyword evidence="3 12" id="KW-0479">Metal-binding</keyword>
<feature type="binding site" evidence="13">
    <location>
        <begin position="602"/>
        <end position="604"/>
    </location>
    <ligand>
        <name>NADP(+)</name>
        <dbReference type="ChEBI" id="CHEBI:58349"/>
    </ligand>
</feature>
<dbReference type="PIRSF" id="PIRSF009407">
    <property type="entry name" value="IDH_monmr"/>
    <property type="match status" value="1"/>
</dbReference>
<evidence type="ECO:0000256" key="4">
    <source>
        <dbReference type="ARBA" id="ARBA00022842"/>
    </source>
</evidence>